<evidence type="ECO:0000313" key="1">
    <source>
        <dbReference type="EMBL" id="DAD98924.1"/>
    </source>
</evidence>
<reference evidence="1" key="1">
    <citation type="journal article" date="2021" name="Proc. Natl. Acad. Sci. U.S.A.">
        <title>A Catalog of Tens of Thousands of Viruses from Human Metagenomes Reveals Hidden Associations with Chronic Diseases.</title>
        <authorList>
            <person name="Tisza M.J."/>
            <person name="Buck C.B."/>
        </authorList>
    </citation>
    <scope>NUCLEOTIDE SEQUENCE</scope>
    <source>
        <strain evidence="1">CtOba29</strain>
    </source>
</reference>
<sequence>MPNAGRRLQENCCFEKLSPVSGRAPVKNICLSTIFYHGRVRMATNEIAAAVQCGQADVLKLWKEVRKFAIKQGLRWLRALDGKGGATLDDLEQCAFLAMLDALESWNIDSGSFIGWYAYQLRTEYQTAMGVRTKRDKQDPINSALPLDEPLTDREGDSFTIADVTPDPDAEAAFDLADIRFAVWSALAAIPENERQAIIAEFWYGAKPDVKLRRSAFKHLRHPSISKNLRAYL</sequence>
<dbReference type="EMBL" id="BK015271">
    <property type="protein sequence ID" value="DAD98924.1"/>
    <property type="molecule type" value="Genomic_DNA"/>
</dbReference>
<accession>A0A8S5NX23</accession>
<proteinExistence type="predicted"/>
<name>A0A8S5NX23_9CAUD</name>
<organism evidence="1">
    <name type="scientific">Siphoviridae sp. ctOba29</name>
    <dbReference type="NCBI Taxonomy" id="2825480"/>
    <lineage>
        <taxon>Viruses</taxon>
        <taxon>Duplodnaviria</taxon>
        <taxon>Heunggongvirae</taxon>
        <taxon>Uroviricota</taxon>
        <taxon>Caudoviricetes</taxon>
    </lineage>
</organism>
<protein>
    <submittedName>
        <fullName evidence="1">RNA polymerase sigma factor</fullName>
    </submittedName>
</protein>